<name>A0A426XSM6_ENSVE</name>
<feature type="region of interest" description="Disordered" evidence="1">
    <location>
        <begin position="23"/>
        <end position="46"/>
    </location>
</feature>
<dbReference type="Proteomes" id="UP000287651">
    <property type="component" value="Unassembled WGS sequence"/>
</dbReference>
<reference evidence="2 3" key="1">
    <citation type="journal article" date="2014" name="Agronomy (Basel)">
        <title>A Draft Genome Sequence for Ensete ventricosum, the Drought-Tolerant Tree Against Hunger.</title>
        <authorList>
            <person name="Harrison J."/>
            <person name="Moore K.A."/>
            <person name="Paszkiewicz K."/>
            <person name="Jones T."/>
            <person name="Grant M."/>
            <person name="Ambacheew D."/>
            <person name="Muzemil S."/>
            <person name="Studholme D.J."/>
        </authorList>
    </citation>
    <scope>NUCLEOTIDE SEQUENCE [LARGE SCALE GENOMIC DNA]</scope>
</reference>
<evidence type="ECO:0000313" key="2">
    <source>
        <dbReference type="EMBL" id="RRT42442.1"/>
    </source>
</evidence>
<proteinExistence type="predicted"/>
<comment type="caution">
    <text evidence="2">The sequence shown here is derived from an EMBL/GenBank/DDBJ whole genome shotgun (WGS) entry which is preliminary data.</text>
</comment>
<dbReference type="EMBL" id="AMZH03017837">
    <property type="protein sequence ID" value="RRT42442.1"/>
    <property type="molecule type" value="Genomic_DNA"/>
</dbReference>
<protein>
    <submittedName>
        <fullName evidence="2">Uncharacterized protein</fullName>
    </submittedName>
</protein>
<gene>
    <name evidence="2" type="ORF">B296_00007490</name>
</gene>
<organism evidence="2 3">
    <name type="scientific">Ensete ventricosum</name>
    <name type="common">Abyssinian banana</name>
    <name type="synonym">Musa ensete</name>
    <dbReference type="NCBI Taxonomy" id="4639"/>
    <lineage>
        <taxon>Eukaryota</taxon>
        <taxon>Viridiplantae</taxon>
        <taxon>Streptophyta</taxon>
        <taxon>Embryophyta</taxon>
        <taxon>Tracheophyta</taxon>
        <taxon>Spermatophyta</taxon>
        <taxon>Magnoliopsida</taxon>
        <taxon>Liliopsida</taxon>
        <taxon>Zingiberales</taxon>
        <taxon>Musaceae</taxon>
        <taxon>Ensete</taxon>
    </lineage>
</organism>
<sequence length="97" mass="10494">MQQPATYASWPTVAGGQPTTIIGRSVGKQTTPWPAGDRPTRDLHGRHHRWPPAWLLVQDAAPTGAGASGSLRIQAGCCLYTRRHPTLPMREAVATSR</sequence>
<dbReference type="AlphaFoldDB" id="A0A426XSM6"/>
<evidence type="ECO:0000256" key="1">
    <source>
        <dbReference type="SAM" id="MobiDB-lite"/>
    </source>
</evidence>
<accession>A0A426XSM6</accession>
<feature type="compositionally biased region" description="Polar residues" evidence="1">
    <location>
        <begin position="23"/>
        <end position="32"/>
    </location>
</feature>
<evidence type="ECO:0000313" key="3">
    <source>
        <dbReference type="Proteomes" id="UP000287651"/>
    </source>
</evidence>